<dbReference type="KEGG" id="nfn:NFRAN_0093"/>
<accession>A0A484I800</accession>
<gene>
    <name evidence="1" type="ORF">NFRAN_0093</name>
</gene>
<dbReference type="AlphaFoldDB" id="A0A484I800"/>
<proteinExistence type="predicted"/>
<keyword evidence="2" id="KW-1185">Reference proteome</keyword>
<organism evidence="1 2">
    <name type="scientific">Candidatus Nitrosocosmicus franklandianus</name>
    <dbReference type="NCBI Taxonomy" id="1798806"/>
    <lineage>
        <taxon>Archaea</taxon>
        <taxon>Nitrososphaerota</taxon>
        <taxon>Nitrososphaeria</taxon>
        <taxon>Nitrososphaerales</taxon>
        <taxon>Nitrososphaeraceae</taxon>
        <taxon>Candidatus Nitrosocosmicus</taxon>
    </lineage>
</organism>
<protein>
    <submittedName>
        <fullName evidence="1">Uncharacterized protein</fullName>
    </submittedName>
</protein>
<name>A0A484I800_9ARCH</name>
<dbReference type="Proteomes" id="UP000294299">
    <property type="component" value="Chromosome NFRAN"/>
</dbReference>
<reference evidence="1 2" key="1">
    <citation type="submission" date="2019-02" db="EMBL/GenBank/DDBJ databases">
        <authorList>
            <person name="Lehtovirta-Morley E L."/>
        </authorList>
    </citation>
    <scope>NUCLEOTIDE SEQUENCE [LARGE SCALE GENOMIC DNA]</scope>
    <source>
        <strain evidence="1">NFRAN1</strain>
    </source>
</reference>
<dbReference type="EMBL" id="LR216287">
    <property type="protein sequence ID" value="VFJ12414.1"/>
    <property type="molecule type" value="Genomic_DNA"/>
</dbReference>
<sequence length="42" mass="5099">MRGEKMGLFRYEKLLEIYGLLILKGIKNSTISSMYKRIRWYV</sequence>
<evidence type="ECO:0000313" key="1">
    <source>
        <dbReference type="EMBL" id="VFJ12414.1"/>
    </source>
</evidence>
<evidence type="ECO:0000313" key="2">
    <source>
        <dbReference type="Proteomes" id="UP000294299"/>
    </source>
</evidence>